<feature type="region of interest" description="Disordered" evidence="17">
    <location>
        <begin position="2249"/>
        <end position="2291"/>
    </location>
</feature>
<dbReference type="Gene3D" id="3.20.20.70">
    <property type="entry name" value="Aldolase class I"/>
    <property type="match status" value="1"/>
</dbReference>
<keyword evidence="10 16" id="KW-0067">ATP-binding</keyword>
<comment type="pathway">
    <text evidence="2">tRNA modification; wybutosine-tRNA(Phe) biosynthesis.</text>
</comment>
<dbReference type="GO" id="GO:0051539">
    <property type="term" value="F:4 iron, 4 sulfur cluster binding"/>
    <property type="evidence" value="ECO:0007669"/>
    <property type="project" value="UniProtKB-KW"/>
</dbReference>
<dbReference type="VEuPathDB" id="TriTrypDB:LdCL_050012600"/>
<keyword evidence="7" id="KW-0819">tRNA processing</keyword>
<dbReference type="InterPro" id="IPR013917">
    <property type="entry name" value="tRNA_wybutosine-synth"/>
</dbReference>
<evidence type="ECO:0000256" key="7">
    <source>
        <dbReference type="ARBA" id="ARBA00022694"/>
    </source>
</evidence>
<gene>
    <name evidence="22" type="ORF">CGC20_24235</name>
</gene>
<evidence type="ECO:0000256" key="15">
    <source>
        <dbReference type="ARBA" id="ARBA00049466"/>
    </source>
</evidence>
<evidence type="ECO:0000256" key="8">
    <source>
        <dbReference type="ARBA" id="ARBA00022723"/>
    </source>
</evidence>
<dbReference type="Pfam" id="PF04055">
    <property type="entry name" value="Radical_SAM"/>
    <property type="match status" value="1"/>
</dbReference>
<feature type="region of interest" description="Disordered" evidence="17">
    <location>
        <begin position="1111"/>
        <end position="1196"/>
    </location>
</feature>
<evidence type="ECO:0000256" key="18">
    <source>
        <dbReference type="SAM" id="SignalP"/>
    </source>
</evidence>
<evidence type="ECO:0000256" key="14">
    <source>
        <dbReference type="ARBA" id="ARBA00023239"/>
    </source>
</evidence>
<dbReference type="EC" id="4.1.3.44" evidence="4"/>
<feature type="region of interest" description="Disordered" evidence="17">
    <location>
        <begin position="2130"/>
        <end position="2157"/>
    </location>
</feature>
<keyword evidence="13" id="KW-0496">Mitochondrion</keyword>
<feature type="compositionally biased region" description="Low complexity" evidence="17">
    <location>
        <begin position="3113"/>
        <end position="3124"/>
    </location>
</feature>
<evidence type="ECO:0000256" key="4">
    <source>
        <dbReference type="ARBA" id="ARBA00012821"/>
    </source>
</evidence>
<evidence type="ECO:0000256" key="13">
    <source>
        <dbReference type="ARBA" id="ARBA00023128"/>
    </source>
</evidence>
<keyword evidence="12" id="KW-0411">Iron-sulfur</keyword>
<feature type="compositionally biased region" description="Polar residues" evidence="17">
    <location>
        <begin position="849"/>
        <end position="858"/>
    </location>
</feature>
<dbReference type="InterPro" id="IPR019821">
    <property type="entry name" value="Kinesin_motor_CS"/>
</dbReference>
<dbReference type="GO" id="GO:0010181">
    <property type="term" value="F:FMN binding"/>
    <property type="evidence" value="ECO:0007669"/>
    <property type="project" value="InterPro"/>
</dbReference>
<name>A0A504XT09_LEIDO</name>
<dbReference type="GO" id="GO:0005737">
    <property type="term" value="C:cytoplasm"/>
    <property type="evidence" value="ECO:0007669"/>
    <property type="project" value="UniProtKB-ARBA"/>
</dbReference>
<dbReference type="InterPro" id="IPR008254">
    <property type="entry name" value="Flavodoxin/NO_synth"/>
</dbReference>
<dbReference type="SUPFAM" id="SSF52540">
    <property type="entry name" value="P-loop containing nucleoside triphosphate hydrolases"/>
    <property type="match status" value="1"/>
</dbReference>
<feature type="region of interest" description="Disordered" evidence="17">
    <location>
        <begin position="915"/>
        <end position="934"/>
    </location>
</feature>
<accession>A0A504XT09</accession>
<dbReference type="Pfam" id="PF00258">
    <property type="entry name" value="Flavodoxin_1"/>
    <property type="match status" value="1"/>
</dbReference>
<dbReference type="InterPro" id="IPR013785">
    <property type="entry name" value="Aldolase_TIM"/>
</dbReference>
<protein>
    <recommendedName>
        <fullName evidence="4">tRNA 4-demethylwyosine synthase (AdoMet-dependent)</fullName>
        <ecNumber evidence="4">4.1.3.44</ecNumber>
    </recommendedName>
</protein>
<dbReference type="InterPro" id="IPR007197">
    <property type="entry name" value="rSAM"/>
</dbReference>
<feature type="region of interest" description="Disordered" evidence="17">
    <location>
        <begin position="1016"/>
        <end position="1058"/>
    </location>
</feature>
<feature type="signal peptide" evidence="18">
    <location>
        <begin position="1"/>
        <end position="28"/>
    </location>
</feature>
<dbReference type="Proteomes" id="UP000318821">
    <property type="component" value="Unassembled WGS sequence"/>
</dbReference>
<feature type="region of interest" description="Disordered" evidence="17">
    <location>
        <begin position="3030"/>
        <end position="3297"/>
    </location>
</feature>
<dbReference type="GO" id="GO:0007018">
    <property type="term" value="P:microtubule-based movement"/>
    <property type="evidence" value="ECO:0007669"/>
    <property type="project" value="InterPro"/>
</dbReference>
<dbReference type="FunFam" id="3.40.850.10:FF:000336">
    <property type="entry name" value="Kinesin-like protein"/>
    <property type="match status" value="1"/>
</dbReference>
<feature type="region of interest" description="Disordered" evidence="17">
    <location>
        <begin position="1527"/>
        <end position="1560"/>
    </location>
</feature>
<keyword evidence="5" id="KW-0004">4Fe-4S</keyword>
<dbReference type="GO" id="GO:0102521">
    <property type="term" value="F:tRNA-4-demethylwyosine synthase activity"/>
    <property type="evidence" value="ECO:0007669"/>
    <property type="project" value="UniProtKB-EC"/>
</dbReference>
<dbReference type="Gene3D" id="3.40.50.360">
    <property type="match status" value="1"/>
</dbReference>
<feature type="region of interest" description="Disordered" evidence="17">
    <location>
        <begin position="1931"/>
        <end position="2006"/>
    </location>
</feature>
<keyword evidence="11" id="KW-0408">Iron</keyword>
<evidence type="ECO:0000256" key="16">
    <source>
        <dbReference type="PROSITE-ProRule" id="PRU00283"/>
    </source>
</evidence>
<dbReference type="PROSITE" id="PS50902">
    <property type="entry name" value="FLAVODOXIN_LIKE"/>
    <property type="match status" value="1"/>
</dbReference>
<comment type="caution">
    <text evidence="22">The sequence shown here is derived from an EMBL/GenBank/DDBJ whole genome shotgun (WGS) entry which is preliminary data.</text>
</comment>
<feature type="compositionally biased region" description="Low complexity" evidence="17">
    <location>
        <begin position="3242"/>
        <end position="3271"/>
    </location>
</feature>
<dbReference type="VEuPathDB" id="TriTrypDB:LdCL_050012700"/>
<feature type="compositionally biased region" description="Polar residues" evidence="17">
    <location>
        <begin position="1463"/>
        <end position="1472"/>
    </location>
</feature>
<dbReference type="SFLD" id="SFLDG01071">
    <property type="entry name" value="tRNA_wybutosine-synthesizing"/>
    <property type="match status" value="1"/>
</dbReference>
<evidence type="ECO:0000259" key="19">
    <source>
        <dbReference type="PROSITE" id="PS50067"/>
    </source>
</evidence>
<dbReference type="PANTHER" id="PTHR13930:SF0">
    <property type="entry name" value="S-ADENOSYL-L-METHIONINE-DEPENDENT TRNA 4-DEMETHYLWYOSINE SYNTHASE TYW1-RELATED"/>
    <property type="match status" value="1"/>
</dbReference>
<evidence type="ECO:0000256" key="2">
    <source>
        <dbReference type="ARBA" id="ARBA00004797"/>
    </source>
</evidence>
<feature type="domain" description="Kinesin motor" evidence="19">
    <location>
        <begin position="1075"/>
        <end position="1763"/>
    </location>
</feature>
<evidence type="ECO:0000256" key="6">
    <source>
        <dbReference type="ARBA" id="ARBA00022691"/>
    </source>
</evidence>
<dbReference type="Pfam" id="PF08608">
    <property type="entry name" value="Wyosine_form"/>
    <property type="match status" value="1"/>
</dbReference>
<feature type="domain" description="Flavodoxin-like" evidence="20">
    <location>
        <begin position="97"/>
        <end position="276"/>
    </location>
</feature>
<dbReference type="GO" id="GO:0003777">
    <property type="term" value="F:microtubule motor activity"/>
    <property type="evidence" value="ECO:0007669"/>
    <property type="project" value="InterPro"/>
</dbReference>
<feature type="binding site" evidence="16">
    <location>
        <begin position="1283"/>
        <end position="1290"/>
    </location>
    <ligand>
        <name>ATP</name>
        <dbReference type="ChEBI" id="CHEBI:30616"/>
    </ligand>
</feature>
<dbReference type="CDD" id="cd01335">
    <property type="entry name" value="Radical_SAM"/>
    <property type="match status" value="1"/>
</dbReference>
<evidence type="ECO:0000313" key="22">
    <source>
        <dbReference type="EMBL" id="TPP51826.1"/>
    </source>
</evidence>
<feature type="chain" id="PRO_5021415989" description="tRNA 4-demethylwyosine synthase (AdoMet-dependent)" evidence="18">
    <location>
        <begin position="29"/>
        <end position="3463"/>
    </location>
</feature>
<dbReference type="InterPro" id="IPR029039">
    <property type="entry name" value="Flavoprotein-like_sf"/>
</dbReference>
<evidence type="ECO:0000256" key="5">
    <source>
        <dbReference type="ARBA" id="ARBA00022485"/>
    </source>
</evidence>
<feature type="compositionally biased region" description="Basic and acidic residues" evidence="17">
    <location>
        <begin position="2207"/>
        <end position="2222"/>
    </location>
</feature>
<proteinExistence type="inferred from homology"/>
<dbReference type="GO" id="GO:0005524">
    <property type="term" value="F:ATP binding"/>
    <property type="evidence" value="ECO:0007669"/>
    <property type="project" value="UniProtKB-UniRule"/>
</dbReference>
<feature type="compositionally biased region" description="Polar residues" evidence="17">
    <location>
        <begin position="1157"/>
        <end position="1166"/>
    </location>
</feature>
<feature type="compositionally biased region" description="Low complexity" evidence="17">
    <location>
        <begin position="2458"/>
        <end position="2473"/>
    </location>
</feature>
<evidence type="ECO:0000259" key="20">
    <source>
        <dbReference type="PROSITE" id="PS50902"/>
    </source>
</evidence>
<keyword evidence="18" id="KW-0732">Signal</keyword>
<dbReference type="GO" id="GO:0008017">
    <property type="term" value="F:microtubule binding"/>
    <property type="evidence" value="ECO:0007669"/>
    <property type="project" value="InterPro"/>
</dbReference>
<dbReference type="EMBL" id="RHLD01000058">
    <property type="protein sequence ID" value="TPP51826.1"/>
    <property type="molecule type" value="Genomic_DNA"/>
</dbReference>
<keyword evidence="9 16" id="KW-0547">Nucleotide-binding</keyword>
<reference evidence="23" key="1">
    <citation type="submission" date="2019-02" db="EMBL/GenBank/DDBJ databases">
        <title>FDA dAtabase for Regulatory Grade micrObial Sequences (FDA-ARGOS): Supporting development and validation of Infectious Disease Dx tests.</title>
        <authorList>
            <person name="Duncan R."/>
            <person name="Fisher C."/>
            <person name="Tallon L."/>
            <person name="Sadzewicz L."/>
            <person name="Sengamalay N."/>
            <person name="Ott S."/>
            <person name="Godinez A."/>
            <person name="Nagaraj S."/>
            <person name="Vavikolanu K."/>
            <person name="Vyas G."/>
            <person name="Nadendla S."/>
            <person name="Aluvathingal J."/>
            <person name="Sichtig H."/>
        </authorList>
    </citation>
    <scope>NUCLEOTIDE SEQUENCE [LARGE SCALE GENOMIC DNA]</scope>
    <source>
        <strain evidence="23">FDAARGOS_360</strain>
    </source>
</reference>
<dbReference type="InterPro" id="IPR027417">
    <property type="entry name" value="P-loop_NTPase"/>
</dbReference>
<feature type="region of interest" description="Disordered" evidence="17">
    <location>
        <begin position="2984"/>
        <end position="3010"/>
    </location>
</feature>
<feature type="compositionally biased region" description="Low complexity" evidence="17">
    <location>
        <begin position="1527"/>
        <end position="1538"/>
    </location>
</feature>
<feature type="region of interest" description="Disordered" evidence="17">
    <location>
        <begin position="2206"/>
        <end position="2237"/>
    </location>
</feature>
<dbReference type="Pfam" id="PF00225">
    <property type="entry name" value="Kinesin"/>
    <property type="match status" value="2"/>
</dbReference>
<feature type="compositionally biased region" description="Basic residues" evidence="17">
    <location>
        <begin position="1169"/>
        <end position="1179"/>
    </location>
</feature>
<evidence type="ECO:0000256" key="1">
    <source>
        <dbReference type="ARBA" id="ARBA00001966"/>
    </source>
</evidence>
<dbReference type="FunFam" id="3.40.50.360:FF:000076">
    <property type="entry name" value="Flavodoxin/Radical SAM superfamily/Wyosine base formation, putative"/>
    <property type="match status" value="1"/>
</dbReference>
<dbReference type="UniPathway" id="UPA00375"/>
<feature type="region of interest" description="Disordered" evidence="17">
    <location>
        <begin position="2450"/>
        <end position="2477"/>
    </location>
</feature>
<feature type="compositionally biased region" description="Basic and acidic residues" evidence="17">
    <location>
        <begin position="3192"/>
        <end position="3207"/>
    </location>
</feature>
<evidence type="ECO:0000256" key="12">
    <source>
        <dbReference type="ARBA" id="ARBA00023014"/>
    </source>
</evidence>
<evidence type="ECO:0000256" key="17">
    <source>
        <dbReference type="SAM" id="MobiDB-lite"/>
    </source>
</evidence>
<dbReference type="SUPFAM" id="SSF52218">
    <property type="entry name" value="Flavoproteins"/>
    <property type="match status" value="1"/>
</dbReference>
<comment type="similarity">
    <text evidence="3">Belongs to the TYW1 family.</text>
</comment>
<feature type="region of interest" description="Disordered" evidence="17">
    <location>
        <begin position="2795"/>
        <end position="2884"/>
    </location>
</feature>
<dbReference type="PANTHER" id="PTHR13930">
    <property type="entry name" value="S-ADENOSYL-L-METHIONINE-DEPENDENT TRNA 4-DEMETHYLWYOSINE SYNTHASE"/>
    <property type="match status" value="1"/>
</dbReference>
<keyword evidence="14" id="KW-0456">Lyase</keyword>
<dbReference type="SUPFAM" id="SSF102114">
    <property type="entry name" value="Radical SAM enzymes"/>
    <property type="match status" value="1"/>
</dbReference>
<keyword evidence="8" id="KW-0479">Metal-binding</keyword>
<feature type="compositionally biased region" description="Polar residues" evidence="17">
    <location>
        <begin position="3288"/>
        <end position="3297"/>
    </location>
</feature>
<feature type="compositionally biased region" description="Low complexity" evidence="17">
    <location>
        <begin position="3154"/>
        <end position="3191"/>
    </location>
</feature>
<dbReference type="VEuPathDB" id="TriTrypDB:LdBPK_050770.1"/>
<dbReference type="PROSITE" id="PS51918">
    <property type="entry name" value="RADICAL_SAM"/>
    <property type="match status" value="1"/>
</dbReference>
<feature type="compositionally biased region" description="Low complexity" evidence="17">
    <location>
        <begin position="1473"/>
        <end position="1489"/>
    </location>
</feature>
<dbReference type="VEuPathDB" id="TriTrypDB:LdBPK_050760.1"/>
<dbReference type="InterPro" id="IPR034556">
    <property type="entry name" value="tRNA_wybutosine-synthase"/>
</dbReference>
<evidence type="ECO:0000256" key="10">
    <source>
        <dbReference type="ARBA" id="ARBA00022840"/>
    </source>
</evidence>
<keyword evidence="6" id="KW-0949">S-adenosyl-L-methionine</keyword>
<feature type="region of interest" description="Disordered" evidence="17">
    <location>
        <begin position="1399"/>
        <end position="1503"/>
    </location>
</feature>
<dbReference type="FunFam" id="3.20.20.70:FF:000196">
    <property type="entry name" value="S-adenosyl-L-methionine-dependent tRNA 4-demethylwyosine synthase"/>
    <property type="match status" value="1"/>
</dbReference>
<feature type="compositionally biased region" description="Polar residues" evidence="17">
    <location>
        <begin position="2271"/>
        <end position="2291"/>
    </location>
</feature>
<dbReference type="GO" id="GO:0031591">
    <property type="term" value="P:wybutosine biosynthetic process"/>
    <property type="evidence" value="ECO:0007669"/>
    <property type="project" value="TreeGrafter"/>
</dbReference>
<feature type="compositionally biased region" description="Low complexity" evidence="17">
    <location>
        <begin position="3054"/>
        <end position="3068"/>
    </location>
</feature>
<evidence type="ECO:0000313" key="23">
    <source>
        <dbReference type="Proteomes" id="UP000318821"/>
    </source>
</evidence>
<evidence type="ECO:0000256" key="11">
    <source>
        <dbReference type="ARBA" id="ARBA00023004"/>
    </source>
</evidence>
<dbReference type="InterPro" id="IPR058240">
    <property type="entry name" value="rSAM_sf"/>
</dbReference>
<comment type="catalytic activity">
    <reaction evidence="15">
        <text>N(1)-methylguanosine(37) in tRNA(Phe) + pyruvate + S-adenosyl-L-methionine = 4-demethylwyosine(37) in tRNA(Phe) + 5'-deoxyadenosine + L-methionine + CO2 + H2O</text>
        <dbReference type="Rhea" id="RHEA:36347"/>
        <dbReference type="Rhea" id="RHEA-COMP:10164"/>
        <dbReference type="Rhea" id="RHEA-COMP:10165"/>
        <dbReference type="ChEBI" id="CHEBI:15361"/>
        <dbReference type="ChEBI" id="CHEBI:15377"/>
        <dbReference type="ChEBI" id="CHEBI:16526"/>
        <dbReference type="ChEBI" id="CHEBI:17319"/>
        <dbReference type="ChEBI" id="CHEBI:57844"/>
        <dbReference type="ChEBI" id="CHEBI:59789"/>
        <dbReference type="ChEBI" id="CHEBI:64315"/>
        <dbReference type="ChEBI" id="CHEBI:73542"/>
        <dbReference type="EC" id="4.1.3.44"/>
    </reaction>
</comment>
<dbReference type="VEuPathDB" id="TriTrypDB:LdCL_050012800"/>
<feature type="region of interest" description="Disordered" evidence="17">
    <location>
        <begin position="2390"/>
        <end position="2433"/>
    </location>
</feature>
<dbReference type="VEuPathDB" id="TriTrypDB:LDHU3_05.0860"/>
<dbReference type="InterPro" id="IPR001752">
    <property type="entry name" value="Kinesin_motor_dom"/>
</dbReference>
<dbReference type="SMART" id="SM00129">
    <property type="entry name" value="KISc"/>
    <property type="match status" value="1"/>
</dbReference>
<feature type="region of interest" description="Disordered" evidence="17">
    <location>
        <begin position="813"/>
        <end position="858"/>
    </location>
</feature>
<comment type="similarity">
    <text evidence="16">Belongs to the TRAFAC class myosin-kinesin ATPase superfamily. Kinesin family.</text>
</comment>
<organism evidence="22 23">
    <name type="scientific">Leishmania donovani</name>
    <dbReference type="NCBI Taxonomy" id="5661"/>
    <lineage>
        <taxon>Eukaryota</taxon>
        <taxon>Discoba</taxon>
        <taxon>Euglenozoa</taxon>
        <taxon>Kinetoplastea</taxon>
        <taxon>Metakinetoplastina</taxon>
        <taxon>Trypanosomatida</taxon>
        <taxon>Trypanosomatidae</taxon>
        <taxon>Leishmaniinae</taxon>
        <taxon>Leishmania</taxon>
    </lineage>
</organism>
<dbReference type="PROSITE" id="PS50067">
    <property type="entry name" value="KINESIN_MOTOR_2"/>
    <property type="match status" value="1"/>
</dbReference>
<evidence type="ECO:0000256" key="9">
    <source>
        <dbReference type="ARBA" id="ARBA00022741"/>
    </source>
</evidence>
<evidence type="ECO:0000259" key="21">
    <source>
        <dbReference type="PROSITE" id="PS51918"/>
    </source>
</evidence>
<dbReference type="PROSITE" id="PS00411">
    <property type="entry name" value="KINESIN_MOTOR_1"/>
    <property type="match status" value="1"/>
</dbReference>
<sequence>MITFLLQLFASLGLPLVAFLLYSHLADSVHTRGNVAGGDAGAVDDAIIFSQRVRAELEQLDVASAPPSAAPAQSPPPARMTPSPAVAVPPAPVAAEILIAYATQSKNSLALAHKLFSLITAQLQTAPPAAAEDVICPLVRVMEMREEEVGIKNVCRVDTLLEQNQYALIIFIASTYTDGVAPPRSQAFEAMLKDAFEDHRIPRNTLGRKRFAVFGLGDIAYGEERFNAFAKNLHEWCRGLGAPPFVVPPVYATEAKTQSLFRIFSTALLKWVSRATFHTDGTVTVKKKSEMVATSPAAASATEARSCKGGSATVATANTSIISAAAGGTCGKEGGPCACQQSSQQLCGSRAGGDGDDGCACRKADTIADGVADLVWDGTDDADFDLSKDPSELPELLYPKLRQNLEKQGYRLVGSHSGVKLCRWTKSMLRGRGGCYKHTFYNINSSQCMEMTPSLACANKCVFCWRHHTNPISRHFRWKQDPPELLIAQGMAGHYQMIKQMRGVPGVTPERLAMAMQIRHCALSLVGEPIMYPQINGFCELLHQHRISSFMVTNAQFPEQLRNLKPVVQLYLSIDAPTPEELKRIDRPLFEDYWDRCLSCVKELARKQQRTVFRLTLVNQYNTENVKAYADLVEMGQPDFIEVKGVTYCGTSSNSTLNMKDNVPRHDEVIGFCKALCAEMASRHPHYRTPQMDKEEEGGGDVIVIPAEERNRPYHVACEHEHSCCVLIALDKFFFDGHWHTWIDYERFYDLVESGRTDFTSLDYAAVTPTWATYNSKEKGFDPEQTRVVRKNARPTTVTASCYRNGSVATDPPSTVFVSPRTSSMHRSPLASFEEAQEGDGERAPHNSRYASSTNRPRSSTFIHSVSAYLSTATGKRGASSAATTVRASLANGSSITGNSASKPRQSRHQPSLIIASGCSGGAQPNRKKSVASPTVASKRLATYTATATTTRCGTLAPGVHEDSYTKLESPKGRMPESDLNDANEGVDWACVNVGLGDLVLESMQLARASAAAPQADSVASTSAGNAGQDKNAGGDSGSMALPPQGRTSPAPEDGIATGPAVMVADDDVANADMNILVAVRVRPRTSLITAKGAPSTSPLTDTAARRLFPASSASSHSAEQQPPCELRSSGGDWDDALSTQASTAGGGSLVEERQRTTNSTPSHSATVRVRRSASRRAILKAEKNDTGNSDSKGSASKEVCVSADARNGFIDCAVAVAANASGGASTPAANGAAAGQRIRTLRFRFDCILDDSVTQADIMACIGQRAVARVLRGYHSTVMCYGQTGSGKTYTIAGPHGGKLSRKALRWLASQPASAGAVECDDSNVDQEEQVRVASDVGLLPRILIQLFRGLEARHGADGRLQQASAAPTSSWQVTLSALELYNNNMRDLLPGELPKNEAATLGKKDVSRPSAATRLRHHGNSSSMSGRRDHRKATASAVTGGRGQLSASPSPCAAPKHTRVSQRVSSRCGNSATTRAPPTAAASTPRANSHAGASTAMGSAKTMPMKWTAPTTTKAAPQLQIRLGAPASSASQSSPPTKLKKARAVSPPPSSWASLRQPAHNAGSEAVYIEGLREHQVHDIHAALEAVWLALRQRQAGSTELNKSSSRSHVFFFVRVEQYERRSRDGEKPAWATRRSTLSLVDLAGSERVSHTGAHGLQLKEAQNINRSLSVLGNVMRLLSSASRSSLSKNLATTSASSAAALTGARADQHIPYRDSKLTHILQSSLGGNAITFLLCNVSPDSRDAQETMSTLRFAKLCKSVKSNARLNETTADTEDAQAAAEAKICQLAVDASTAQNRLQQLATASIRAVTSSSRARGSSGGRGLVVPEETTAPKVISGERSAGAGNGGMQRCNSLESSGVENKEVADSGAPGACWAYVAGRRMELQRKLIAAAAAAITIEDAAMLSMLYSTDAAVGEAEATARDRVIDGTNPLEVSSTASTASTRTRDGGSGVLVSKPTAIPVSMGVSSASEETRAPTRHLRSSPPEHAPALQPSPSMAAFSSVPLPSLTANQKQPRLECPMNAIDTTLAEERAARAATQARLVEVEQSNLLLRLRLAELHGRMRLEGGSTHFAEGHQLMNAEKATRRTVGKDYSWAPSSLATAPAPLPSPAEASASRVLWPPHYSRASHDASLKGKAHQKPQWTRGDEGDTEAMQDLPERCDEDGTARMARAAFGVIATATRALPAMDHPHLALALVIVRASRKSEDSSPSEDMKDFSMEEEEEGGSARAPPSIAVLVMVRGHYQRQTRPAATSPSPPMSTCRRLSYDSSKTGSNSRSRTRASLSSVASPHSFSHTLSEEHQQHHFWQRCVTVTEVATVTASRRSAVAAARSGVVVVANACAKRDDSSLVAEARSPSIRIGPAVLPSSLETTTSSSVVDAHAQVTSKPGGAAGAANSGNEGVSPFSRVHIRNTRSSKTTTAGGGSASPPSITVVQAAAAAVVTKHGTPVRANGPSSPSMPSPFSSTSAPVDTPPQRWDDYSRYQHSVHFQPAPTLRNVGIGGPSPFAAEQLAMPRRPQPRLAVAPTGDGASVAGCAQSGQTNAKVAAPPLQLVRPADLYRGATTATGTATAGVGGPASTAMAASLLPGAAAAQDRLQLPRRSRLARTPSATSVQQRRRTPSAGSFGGGGSARKAGPVASSSPLKRRTSVSSHSDDAVGPVGGSAARVASRRPRSSTPSGTLSVYTTRGASGGRSPLGHSEPSRDGAGAPALRRRESSSSRTSSAVPGSVTDQAPRIADRLRVPAVAPSSLVRYSSVASVHQRRSHATITTIPVSNAAAAASTSVAEWISSMSTSSAPRRSHSRDGTSGTARSSAAGKSVRSSLHTAAASAAAKTPSMGTAPTARRPNVGATRPTISSTAGAGGPRARPPRDGGSSNTVSVSQASMISMEESKAFLQDFQRMNDRELALFGTLLATVASEQQNRRGLGITGDATPSADKANATRLVGNAADDRKADIAPPTGVVASAEDVTVWTCKRVISLPSDQQQQQPGQTSDMPPPTTPGEPAVTAQPALHANEELIVLVRRSRSHSAGLHAPPRSSTSGPEAPPSPKQQQRQKPAKPLLQPDQLTQRADGTEEKGGGHVAASPHAFVRSPLRHPYSQQQARCTVTDAAAGDRGSSGAVVLHRASRSPSPTPPSAAIARGEKENGQQARSLHSASSSPVPASPLSTAAGARALQQQQQVGALASARADRSSSGKLRPREATDVNTSANRTAAGAARKVAVETMATPARKPHKAPPSSSGAAAAATAGAVGRRAVRNRSSSSAVGRVRGGSRRRCGANDGVHTPSSLQEHQRQLSVESYTDIMRCYSPKRLEGLHDGNGGSGCDATLKEERMSIDEGPRAAGASASSLSSAVSEAAAPLAALKRAKELAAELAAAARARTVSADKPSVGMIPTSFTSPATFSSVDSPTSGSLSMGRASGGYATGAASEISSVRVTAAQLQLLIDSSRSQANYARYQPL</sequence>
<comment type="cofactor">
    <cofactor evidence="1">
        <name>[4Fe-4S] cluster</name>
        <dbReference type="ChEBI" id="CHEBI:49883"/>
    </cofactor>
</comment>
<feature type="domain" description="Radical SAM core" evidence="21">
    <location>
        <begin position="441"/>
        <end position="685"/>
    </location>
</feature>
<dbReference type="InterPro" id="IPR036961">
    <property type="entry name" value="Kinesin_motor_dom_sf"/>
</dbReference>
<dbReference type="Gene3D" id="3.40.850.10">
    <property type="entry name" value="Kinesin motor domain"/>
    <property type="match status" value="2"/>
</dbReference>
<evidence type="ECO:0000256" key="3">
    <source>
        <dbReference type="ARBA" id="ARBA00010115"/>
    </source>
</evidence>
<dbReference type="VEuPathDB" id="TriTrypDB:LDHU3_05.0850"/>
<keyword evidence="16" id="KW-0505">Motor protein</keyword>
<feature type="compositionally biased region" description="Polar residues" evidence="17">
    <location>
        <begin position="813"/>
        <end position="826"/>
    </location>
</feature>
<feature type="region of interest" description="Disordered" evidence="17">
    <location>
        <begin position="64"/>
        <end position="84"/>
    </location>
</feature>
<dbReference type="VEuPathDB" id="TriTrypDB:LdBPK_050750.1"/>
<dbReference type="SFLD" id="SFLDS00029">
    <property type="entry name" value="Radical_SAM"/>
    <property type="match status" value="1"/>
</dbReference>
<dbReference type="VEuPathDB" id="TriTrypDB:LDHU3_05.0840"/>
<dbReference type="SFLD" id="SFLDF00284">
    <property type="entry name" value="tRNA_wybutosine-synthesizing"/>
    <property type="match status" value="1"/>
</dbReference>
<dbReference type="GO" id="GO:0046872">
    <property type="term" value="F:metal ion binding"/>
    <property type="evidence" value="ECO:0007669"/>
    <property type="project" value="UniProtKB-KW"/>
</dbReference>
<feature type="region of interest" description="Disordered" evidence="17">
    <location>
        <begin position="2600"/>
        <end position="2740"/>
    </location>
</feature>